<protein>
    <submittedName>
        <fullName evidence="3">Uncharacterized protein</fullName>
    </submittedName>
</protein>
<keyword evidence="2" id="KW-0472">Membrane</keyword>
<evidence type="ECO:0000256" key="1">
    <source>
        <dbReference type="SAM" id="MobiDB-lite"/>
    </source>
</evidence>
<evidence type="ECO:0000313" key="4">
    <source>
        <dbReference type="Proteomes" id="UP001205337"/>
    </source>
</evidence>
<feature type="compositionally biased region" description="Low complexity" evidence="1">
    <location>
        <begin position="349"/>
        <end position="368"/>
    </location>
</feature>
<feature type="region of interest" description="Disordered" evidence="1">
    <location>
        <begin position="349"/>
        <end position="413"/>
    </location>
</feature>
<accession>A0ABT1ZJ50</accession>
<evidence type="ECO:0000313" key="3">
    <source>
        <dbReference type="EMBL" id="MCS0500744.1"/>
    </source>
</evidence>
<feature type="transmembrane region" description="Helical" evidence="2">
    <location>
        <begin position="48"/>
        <end position="70"/>
    </location>
</feature>
<comment type="caution">
    <text evidence="3">The sequence shown here is derived from an EMBL/GenBank/DDBJ whole genome shotgun (WGS) entry which is preliminary data.</text>
</comment>
<proteinExistence type="predicted"/>
<keyword evidence="4" id="KW-1185">Reference proteome</keyword>
<sequence>MNDISDDAESRLRRAAALDAPELDPTLVTTAPDRPAPRMLRHGRAARAAGISITAVAAVSVGALVVPGIVAPRAPLFTAVSASGGTEASALSADSKLAYWVDYDYVAGPGLSSEGGHGSVYQLRRVGAPEEVLAAAAAALGLDGDPVESQYSSPDYPSYVVGPEDGSAASISLSWAGTGDWWYNDPTAYPAPVCVDTPVEGGDGETYQDCAQPEIPASESKAPSEAQARELAAELFKATGFDVAASEVRVTVDPWQTYASANLTVDGVATALEYSVAWSPLGSIAWAAGHSIEVVDRGGYDTVSPVSAVSRIADGRWFGAAGPDYASVGVLYAADAGLARDAAGAVSTDAATDAPADGDGASGSEGATVEPVPSEPTDPGDPGVVLPEPEPTEVPGTDPTDPGLEPQPVPTPETVTVTLDHAESTLLLLWDVDGNAWLVPGYAYENPDGDFWTTIVSLVEGVIALPEPVRIEPLIDPAPAEVQ</sequence>
<dbReference type="Proteomes" id="UP001205337">
    <property type="component" value="Unassembled WGS sequence"/>
</dbReference>
<organism evidence="3 4">
    <name type="scientific">Protaetiibacter mangrovi</name>
    <dbReference type="NCBI Taxonomy" id="2970926"/>
    <lineage>
        <taxon>Bacteria</taxon>
        <taxon>Bacillati</taxon>
        <taxon>Actinomycetota</taxon>
        <taxon>Actinomycetes</taxon>
        <taxon>Micrococcales</taxon>
        <taxon>Microbacteriaceae</taxon>
        <taxon>Protaetiibacter</taxon>
    </lineage>
</organism>
<name>A0ABT1ZJ50_9MICO</name>
<reference evidence="3 4" key="1">
    <citation type="submission" date="2022-08" db="EMBL/GenBank/DDBJ databases">
        <authorList>
            <person name="Li F."/>
        </authorList>
    </citation>
    <scope>NUCLEOTIDE SEQUENCE [LARGE SCALE GENOMIC DNA]</scope>
    <source>
        <strain evidence="3 4">10F1B-8-1</strain>
    </source>
</reference>
<feature type="compositionally biased region" description="Low complexity" evidence="1">
    <location>
        <begin position="382"/>
        <end position="403"/>
    </location>
</feature>
<keyword evidence="2" id="KW-1133">Transmembrane helix</keyword>
<keyword evidence="2" id="KW-0812">Transmembrane</keyword>
<gene>
    <name evidence="3" type="ORF">NUH29_14425</name>
</gene>
<dbReference type="EMBL" id="JANTHX010000009">
    <property type="protein sequence ID" value="MCS0500744.1"/>
    <property type="molecule type" value="Genomic_DNA"/>
</dbReference>
<dbReference type="RefSeq" id="WP_258799962.1">
    <property type="nucleotide sequence ID" value="NZ_JANTHX010000009.1"/>
</dbReference>
<evidence type="ECO:0000256" key="2">
    <source>
        <dbReference type="SAM" id="Phobius"/>
    </source>
</evidence>